<keyword evidence="3" id="KW-1185">Reference proteome</keyword>
<evidence type="ECO:0000313" key="3">
    <source>
        <dbReference type="Proteomes" id="UP000799777"/>
    </source>
</evidence>
<dbReference type="EMBL" id="ML978172">
    <property type="protein sequence ID" value="KAF2032490.1"/>
    <property type="molecule type" value="Genomic_DNA"/>
</dbReference>
<reference evidence="2" key="1">
    <citation type="journal article" date="2020" name="Stud. Mycol.">
        <title>101 Dothideomycetes genomes: a test case for predicting lifestyles and emergence of pathogens.</title>
        <authorList>
            <person name="Haridas S."/>
            <person name="Albert R."/>
            <person name="Binder M."/>
            <person name="Bloem J."/>
            <person name="Labutti K."/>
            <person name="Salamov A."/>
            <person name="Andreopoulos B."/>
            <person name="Baker S."/>
            <person name="Barry K."/>
            <person name="Bills G."/>
            <person name="Bluhm B."/>
            <person name="Cannon C."/>
            <person name="Castanera R."/>
            <person name="Culley D."/>
            <person name="Daum C."/>
            <person name="Ezra D."/>
            <person name="Gonzalez J."/>
            <person name="Henrissat B."/>
            <person name="Kuo A."/>
            <person name="Liang C."/>
            <person name="Lipzen A."/>
            <person name="Lutzoni F."/>
            <person name="Magnuson J."/>
            <person name="Mondo S."/>
            <person name="Nolan M."/>
            <person name="Ohm R."/>
            <person name="Pangilinan J."/>
            <person name="Park H.-J."/>
            <person name="Ramirez L."/>
            <person name="Alfaro M."/>
            <person name="Sun H."/>
            <person name="Tritt A."/>
            <person name="Yoshinaga Y."/>
            <person name="Zwiers L.-H."/>
            <person name="Turgeon B."/>
            <person name="Goodwin S."/>
            <person name="Spatafora J."/>
            <person name="Crous P."/>
            <person name="Grigoriev I."/>
        </authorList>
    </citation>
    <scope>NUCLEOTIDE SEQUENCE</scope>
    <source>
        <strain evidence="2">CBS 110217</strain>
    </source>
</reference>
<accession>A0A9P4LPR8</accession>
<protein>
    <recommendedName>
        <fullName evidence="4">Tautomerase cis-CaaD-like domain-containing protein</fullName>
    </recommendedName>
</protein>
<dbReference type="InterPro" id="IPR014347">
    <property type="entry name" value="Tautomerase/MIF_sf"/>
</dbReference>
<gene>
    <name evidence="2" type="ORF">EK21DRAFT_60772</name>
</gene>
<dbReference type="Gene3D" id="3.30.429.10">
    <property type="entry name" value="Macrophage Migration Inhibitory Factor"/>
    <property type="match status" value="1"/>
</dbReference>
<feature type="region of interest" description="Disordered" evidence="1">
    <location>
        <begin position="158"/>
        <end position="181"/>
    </location>
</feature>
<dbReference type="AlphaFoldDB" id="A0A9P4LPR8"/>
<evidence type="ECO:0008006" key="4">
    <source>
        <dbReference type="Google" id="ProtNLM"/>
    </source>
</evidence>
<proteinExistence type="predicted"/>
<comment type="caution">
    <text evidence="2">The sequence shown here is derived from an EMBL/GenBank/DDBJ whole genome shotgun (WGS) entry which is preliminary data.</text>
</comment>
<dbReference type="Proteomes" id="UP000799777">
    <property type="component" value="Unassembled WGS sequence"/>
</dbReference>
<name>A0A9P4LPR8_9PLEO</name>
<sequence>MPHYLVYHSCDLSSSQYQAFATEITRLHCELFSAPSAFVNITFHPNPLPTPHAPPQPTPPPQSTTFVAARPVRTNYIHAHLRPRGPANAPKLRTLVETIMQIWSTHVQNGKGEGRLDDPKGLHNVFIFEDLAAGAEQGFVLPVAGEEGEWAERNMDEFRRRAQSGDESVARLMEEGGGRKG</sequence>
<organism evidence="2 3">
    <name type="scientific">Setomelanomma holmii</name>
    <dbReference type="NCBI Taxonomy" id="210430"/>
    <lineage>
        <taxon>Eukaryota</taxon>
        <taxon>Fungi</taxon>
        <taxon>Dikarya</taxon>
        <taxon>Ascomycota</taxon>
        <taxon>Pezizomycotina</taxon>
        <taxon>Dothideomycetes</taxon>
        <taxon>Pleosporomycetidae</taxon>
        <taxon>Pleosporales</taxon>
        <taxon>Pleosporineae</taxon>
        <taxon>Phaeosphaeriaceae</taxon>
        <taxon>Setomelanomma</taxon>
    </lineage>
</organism>
<evidence type="ECO:0000313" key="2">
    <source>
        <dbReference type="EMBL" id="KAF2032490.1"/>
    </source>
</evidence>
<evidence type="ECO:0000256" key="1">
    <source>
        <dbReference type="SAM" id="MobiDB-lite"/>
    </source>
</evidence>
<dbReference type="OrthoDB" id="9981319at2759"/>